<keyword evidence="2" id="KW-1185">Reference proteome</keyword>
<protein>
    <submittedName>
        <fullName evidence="1">Uncharacterized protein</fullName>
    </submittedName>
</protein>
<proteinExistence type="predicted"/>
<comment type="caution">
    <text evidence="1">The sequence shown here is derived from an EMBL/GenBank/DDBJ whole genome shotgun (WGS) entry which is preliminary data.</text>
</comment>
<gene>
    <name evidence="1" type="ORF">FHS03_003591</name>
</gene>
<evidence type="ECO:0000313" key="1">
    <source>
        <dbReference type="EMBL" id="MBB3120524.1"/>
    </source>
</evidence>
<organism evidence="1 2">
    <name type="scientific">Pseudoduganella violacea</name>
    <dbReference type="NCBI Taxonomy" id="1715466"/>
    <lineage>
        <taxon>Bacteria</taxon>
        <taxon>Pseudomonadati</taxon>
        <taxon>Pseudomonadota</taxon>
        <taxon>Betaproteobacteria</taxon>
        <taxon>Burkholderiales</taxon>
        <taxon>Oxalobacteraceae</taxon>
        <taxon>Telluria group</taxon>
        <taxon>Pseudoduganella</taxon>
    </lineage>
</organism>
<dbReference type="RefSeq" id="WP_183442293.1">
    <property type="nucleotide sequence ID" value="NZ_JACHXD010000010.1"/>
</dbReference>
<accession>A0A7W5BC95</accession>
<evidence type="ECO:0000313" key="2">
    <source>
        <dbReference type="Proteomes" id="UP000541535"/>
    </source>
</evidence>
<sequence length="166" mass="18262">MILIAEKRSRHDQFDVLRLVRNNGSATEIRMPRQSSLPRDLLHYVVESALPLHHGFLSRVAHGAEADAAQDAAHTAGNQRAEEQLVQAESIVDGLHAQLQAGAFDLPSFLSLTAAACEARGKRPFDLSPIDVQNSLFEQAQALNQQWQAIPYCSALSLDFRPRLAA</sequence>
<dbReference type="AlphaFoldDB" id="A0A7W5BC95"/>
<dbReference type="EMBL" id="JACHXD010000010">
    <property type="protein sequence ID" value="MBB3120524.1"/>
    <property type="molecule type" value="Genomic_DNA"/>
</dbReference>
<dbReference type="Proteomes" id="UP000541535">
    <property type="component" value="Unassembled WGS sequence"/>
</dbReference>
<reference evidence="1 2" key="1">
    <citation type="submission" date="2020-08" db="EMBL/GenBank/DDBJ databases">
        <title>Genomic Encyclopedia of Type Strains, Phase III (KMG-III): the genomes of soil and plant-associated and newly described type strains.</title>
        <authorList>
            <person name="Whitman W."/>
        </authorList>
    </citation>
    <scope>NUCLEOTIDE SEQUENCE [LARGE SCALE GENOMIC DNA]</scope>
    <source>
        <strain evidence="1 2">CECT 8897</strain>
    </source>
</reference>
<name>A0A7W5BC95_9BURK</name>